<sequence>MRRDANLDVPVELRQAEELLEKYGRWAQDRYRKQRCASAEGKYQPPPNMRNRDDEPMIPFIPDWSAMQVQRALQVVPEQFRRVLFAIYIPQKEHPNAARRRMGASNRSWEERRILGLRSFWRIYSVRYLRNLTKDGIIATNYRDTESCAPVA</sequence>
<dbReference type="EMBL" id="JACHKZ010000033">
    <property type="protein sequence ID" value="MBB6579609.1"/>
    <property type="molecule type" value="Genomic_DNA"/>
</dbReference>
<gene>
    <name evidence="1" type="ORF">HNP33_003723</name>
</gene>
<organism evidence="1 2">
    <name type="scientific">Comamonas odontotermitis</name>
    <dbReference type="NCBI Taxonomy" id="379895"/>
    <lineage>
        <taxon>Bacteria</taxon>
        <taxon>Pseudomonadati</taxon>
        <taxon>Pseudomonadota</taxon>
        <taxon>Betaproteobacteria</taxon>
        <taxon>Burkholderiales</taxon>
        <taxon>Comamonadaceae</taxon>
        <taxon>Comamonas</taxon>
    </lineage>
</organism>
<keyword evidence="2" id="KW-1185">Reference proteome</keyword>
<evidence type="ECO:0000313" key="1">
    <source>
        <dbReference type="EMBL" id="MBB6579609.1"/>
    </source>
</evidence>
<reference evidence="1 2" key="1">
    <citation type="submission" date="2020-08" db="EMBL/GenBank/DDBJ databases">
        <title>Functional genomics of gut bacteria from endangered species of beetles.</title>
        <authorList>
            <person name="Carlos-Shanley C."/>
        </authorList>
    </citation>
    <scope>NUCLEOTIDE SEQUENCE [LARGE SCALE GENOMIC DNA]</scope>
    <source>
        <strain evidence="1 2">S00124</strain>
    </source>
</reference>
<protein>
    <submittedName>
        <fullName evidence="1">Uncharacterized protein</fullName>
    </submittedName>
</protein>
<comment type="caution">
    <text evidence="1">The sequence shown here is derived from an EMBL/GenBank/DDBJ whole genome shotgun (WGS) entry which is preliminary data.</text>
</comment>
<dbReference type="Proteomes" id="UP000562492">
    <property type="component" value="Unassembled WGS sequence"/>
</dbReference>
<accession>A0ABR6RKR8</accession>
<evidence type="ECO:0000313" key="2">
    <source>
        <dbReference type="Proteomes" id="UP000562492"/>
    </source>
</evidence>
<name>A0ABR6RKR8_9BURK</name>
<proteinExistence type="predicted"/>